<dbReference type="Pfam" id="PF00707">
    <property type="entry name" value="IF3_C"/>
    <property type="match status" value="1"/>
</dbReference>
<proteinExistence type="inferred from homology"/>
<dbReference type="SUPFAM" id="SSF55200">
    <property type="entry name" value="Translation initiation factor IF3, C-terminal domain"/>
    <property type="match status" value="1"/>
</dbReference>
<dbReference type="Pfam" id="PF05198">
    <property type="entry name" value="IF3_N"/>
    <property type="match status" value="1"/>
</dbReference>
<sequence>MKRRKYKQKLKREFIRVNESIRIPQVQVVDELGKKVGIMETAKALKLAREKGLDLVEIAPTNRPPIVKITDYGKYMYDKGQKEKGQKQSTPAQEMKTVRIGLRTGDHDLEVKAQQADRFLKKGHPVRLEIFLKGRERGMQDEARKRIEHFPNFISQSYVIDGKVKPSPRGFAFIIRPAK</sequence>
<accession>A0A2H0R3G5</accession>
<name>A0A2H0R3G5_9BACT</name>
<feature type="domain" description="Translation initiation factor 3 N-terminal" evidence="6">
    <location>
        <begin position="17"/>
        <end position="84"/>
    </location>
</feature>
<dbReference type="Gene3D" id="3.30.110.10">
    <property type="entry name" value="Translation initiation factor 3 (IF-3), C-terminal domain"/>
    <property type="match status" value="1"/>
</dbReference>
<evidence type="ECO:0000256" key="2">
    <source>
        <dbReference type="ARBA" id="ARBA00022540"/>
    </source>
</evidence>
<dbReference type="InterPro" id="IPR001288">
    <property type="entry name" value="Translation_initiation_fac_3"/>
</dbReference>
<dbReference type="InterPro" id="IPR036788">
    <property type="entry name" value="T_IF-3_C_sf"/>
</dbReference>
<protein>
    <recommendedName>
        <fullName evidence="4">Translation initiation factor IF-3</fullName>
    </recommendedName>
</protein>
<dbReference type="SUPFAM" id="SSF54364">
    <property type="entry name" value="Translation initiation factor IF3, N-terminal domain"/>
    <property type="match status" value="1"/>
</dbReference>
<comment type="similarity">
    <text evidence="1">Belongs to the IF-3 family.</text>
</comment>
<dbReference type="GO" id="GO:0043022">
    <property type="term" value="F:ribosome binding"/>
    <property type="evidence" value="ECO:0007669"/>
    <property type="project" value="TreeGrafter"/>
</dbReference>
<gene>
    <name evidence="7" type="ORF">COV31_02985</name>
</gene>
<dbReference type="GO" id="GO:0032790">
    <property type="term" value="P:ribosome disassembly"/>
    <property type="evidence" value="ECO:0007669"/>
    <property type="project" value="TreeGrafter"/>
</dbReference>
<comment type="caution">
    <text evidence="7">The sequence shown here is derived from an EMBL/GenBank/DDBJ whole genome shotgun (WGS) entry which is preliminary data.</text>
</comment>
<dbReference type="InterPro" id="IPR019815">
    <property type="entry name" value="Translation_initiation_fac_3_C"/>
</dbReference>
<dbReference type="PANTHER" id="PTHR10938">
    <property type="entry name" value="TRANSLATION INITIATION FACTOR IF-3"/>
    <property type="match status" value="1"/>
</dbReference>
<feature type="domain" description="Translation initiation factor 3 C-terminal" evidence="5">
    <location>
        <begin position="94"/>
        <end position="177"/>
    </location>
</feature>
<dbReference type="Gene3D" id="3.10.20.80">
    <property type="entry name" value="Translation initiation factor 3 (IF-3), N-terminal domain"/>
    <property type="match status" value="1"/>
</dbReference>
<dbReference type="GO" id="GO:0005737">
    <property type="term" value="C:cytoplasm"/>
    <property type="evidence" value="ECO:0007669"/>
    <property type="project" value="UniProtKB-ARBA"/>
</dbReference>
<dbReference type="EMBL" id="PCXO01000012">
    <property type="protein sequence ID" value="PIR41081.1"/>
    <property type="molecule type" value="Genomic_DNA"/>
</dbReference>
<evidence type="ECO:0000313" key="7">
    <source>
        <dbReference type="EMBL" id="PIR41081.1"/>
    </source>
</evidence>
<reference evidence="7 8" key="1">
    <citation type="submission" date="2017-09" db="EMBL/GenBank/DDBJ databases">
        <title>Depth-based differentiation of microbial function through sediment-hosted aquifers and enrichment of novel symbionts in the deep terrestrial subsurface.</title>
        <authorList>
            <person name="Probst A.J."/>
            <person name="Ladd B."/>
            <person name="Jarett J.K."/>
            <person name="Geller-Mcgrath D.E."/>
            <person name="Sieber C.M."/>
            <person name="Emerson J.B."/>
            <person name="Anantharaman K."/>
            <person name="Thomas B.C."/>
            <person name="Malmstrom R."/>
            <person name="Stieglmeier M."/>
            <person name="Klingl A."/>
            <person name="Woyke T."/>
            <person name="Ryan C.M."/>
            <person name="Banfield J.F."/>
        </authorList>
    </citation>
    <scope>NUCLEOTIDE SEQUENCE [LARGE SCALE GENOMIC DNA]</scope>
    <source>
        <strain evidence="7">CG10_big_fil_rev_8_21_14_0_10_46_23</strain>
    </source>
</reference>
<dbReference type="Proteomes" id="UP000230232">
    <property type="component" value="Unassembled WGS sequence"/>
</dbReference>
<keyword evidence="2 7" id="KW-0396">Initiation factor</keyword>
<dbReference type="InterPro" id="IPR019814">
    <property type="entry name" value="Translation_initiation_fac_3_N"/>
</dbReference>
<dbReference type="AlphaFoldDB" id="A0A2H0R3G5"/>
<evidence type="ECO:0000259" key="6">
    <source>
        <dbReference type="Pfam" id="PF05198"/>
    </source>
</evidence>
<evidence type="ECO:0000259" key="5">
    <source>
        <dbReference type="Pfam" id="PF00707"/>
    </source>
</evidence>
<dbReference type="PANTHER" id="PTHR10938:SF0">
    <property type="entry name" value="TRANSLATION INITIATION FACTOR IF-3, MITOCHONDRIAL"/>
    <property type="match status" value="1"/>
</dbReference>
<dbReference type="GO" id="GO:0003743">
    <property type="term" value="F:translation initiation factor activity"/>
    <property type="evidence" value="ECO:0007669"/>
    <property type="project" value="UniProtKB-UniRule"/>
</dbReference>
<keyword evidence="3" id="KW-0648">Protein biosynthesis</keyword>
<organism evidence="7 8">
    <name type="scientific">Candidatus Yanofskybacteria bacterium CG10_big_fil_rev_8_21_14_0_10_46_23</name>
    <dbReference type="NCBI Taxonomy" id="1975098"/>
    <lineage>
        <taxon>Bacteria</taxon>
        <taxon>Candidatus Yanofskyibacteriota</taxon>
    </lineage>
</organism>
<dbReference type="NCBIfam" id="TIGR00168">
    <property type="entry name" value="infC"/>
    <property type="match status" value="1"/>
</dbReference>
<dbReference type="InterPro" id="IPR036787">
    <property type="entry name" value="T_IF-3_N_sf"/>
</dbReference>
<evidence type="ECO:0000256" key="1">
    <source>
        <dbReference type="ARBA" id="ARBA00005439"/>
    </source>
</evidence>
<evidence type="ECO:0000313" key="8">
    <source>
        <dbReference type="Proteomes" id="UP000230232"/>
    </source>
</evidence>
<evidence type="ECO:0000256" key="4">
    <source>
        <dbReference type="NCBIfam" id="TIGR00168"/>
    </source>
</evidence>
<evidence type="ECO:0000256" key="3">
    <source>
        <dbReference type="ARBA" id="ARBA00022917"/>
    </source>
</evidence>